<organism evidence="7 8">
    <name type="scientific">Cohnella yongneupensis</name>
    <dbReference type="NCBI Taxonomy" id="425006"/>
    <lineage>
        <taxon>Bacteria</taxon>
        <taxon>Bacillati</taxon>
        <taxon>Bacillota</taxon>
        <taxon>Bacilli</taxon>
        <taxon>Bacillales</taxon>
        <taxon>Paenibacillaceae</taxon>
        <taxon>Cohnella</taxon>
    </lineage>
</organism>
<evidence type="ECO:0000256" key="3">
    <source>
        <dbReference type="ARBA" id="ARBA00022729"/>
    </source>
</evidence>
<dbReference type="PANTHER" id="PTHR47245">
    <property type="entry name" value="PEPTIDYLPROLYL ISOMERASE"/>
    <property type="match status" value="1"/>
</dbReference>
<keyword evidence="5 7" id="KW-0413">Isomerase</keyword>
<keyword evidence="8" id="KW-1185">Reference proteome</keyword>
<protein>
    <recommendedName>
        <fullName evidence="2">peptidylprolyl isomerase</fullName>
        <ecNumber evidence="2">5.2.1.8</ecNumber>
    </recommendedName>
</protein>
<evidence type="ECO:0000313" key="7">
    <source>
        <dbReference type="EMBL" id="MFC5531432.1"/>
    </source>
</evidence>
<dbReference type="PANTHER" id="PTHR47245:SF1">
    <property type="entry name" value="FOLDASE PROTEIN PRSA"/>
    <property type="match status" value="1"/>
</dbReference>
<dbReference type="PROSITE" id="PS51257">
    <property type="entry name" value="PROKAR_LIPOPROTEIN"/>
    <property type="match status" value="1"/>
</dbReference>
<gene>
    <name evidence="7" type="ORF">ACFPQ4_18590</name>
</gene>
<evidence type="ECO:0000259" key="6">
    <source>
        <dbReference type="Pfam" id="PF13145"/>
    </source>
</evidence>
<reference evidence="8" key="1">
    <citation type="journal article" date="2019" name="Int. J. Syst. Evol. Microbiol.">
        <title>The Global Catalogue of Microorganisms (GCM) 10K type strain sequencing project: providing services to taxonomists for standard genome sequencing and annotation.</title>
        <authorList>
            <consortium name="The Broad Institute Genomics Platform"/>
            <consortium name="The Broad Institute Genome Sequencing Center for Infectious Disease"/>
            <person name="Wu L."/>
            <person name="Ma J."/>
        </authorList>
    </citation>
    <scope>NUCLEOTIDE SEQUENCE [LARGE SCALE GENOMIC DNA]</scope>
    <source>
        <strain evidence="8">CGMCC 1.18578</strain>
    </source>
</reference>
<name>A0ABW0R6I8_9BACL</name>
<evidence type="ECO:0000256" key="5">
    <source>
        <dbReference type="ARBA" id="ARBA00023235"/>
    </source>
</evidence>
<evidence type="ECO:0000313" key="8">
    <source>
        <dbReference type="Proteomes" id="UP001596108"/>
    </source>
</evidence>
<dbReference type="SUPFAM" id="SSF109998">
    <property type="entry name" value="Triger factor/SurA peptide-binding domain-like"/>
    <property type="match status" value="1"/>
</dbReference>
<comment type="caution">
    <text evidence="7">The sequence shown here is derived from an EMBL/GenBank/DDBJ whole genome shotgun (WGS) entry which is preliminary data.</text>
</comment>
<dbReference type="InterPro" id="IPR046357">
    <property type="entry name" value="PPIase_dom_sf"/>
</dbReference>
<dbReference type="Gene3D" id="3.10.50.40">
    <property type="match status" value="1"/>
</dbReference>
<dbReference type="Proteomes" id="UP001596108">
    <property type="component" value="Unassembled WGS sequence"/>
</dbReference>
<dbReference type="GO" id="GO:0016853">
    <property type="term" value="F:isomerase activity"/>
    <property type="evidence" value="ECO:0007669"/>
    <property type="project" value="UniProtKB-KW"/>
</dbReference>
<dbReference type="EC" id="5.2.1.8" evidence="2"/>
<dbReference type="RefSeq" id="WP_378113396.1">
    <property type="nucleotide sequence ID" value="NZ_JBHSNC010000054.1"/>
</dbReference>
<keyword evidence="3" id="KW-0732">Signal</keyword>
<keyword evidence="4" id="KW-0697">Rotamase</keyword>
<accession>A0ABW0R6I8</accession>
<dbReference type="InterPro" id="IPR027304">
    <property type="entry name" value="Trigger_fact/SurA_dom_sf"/>
</dbReference>
<proteinExistence type="predicted"/>
<feature type="domain" description="PpiC" evidence="6">
    <location>
        <begin position="175"/>
        <end position="316"/>
    </location>
</feature>
<dbReference type="InterPro" id="IPR050245">
    <property type="entry name" value="PrsA_foldase"/>
</dbReference>
<dbReference type="InterPro" id="IPR000297">
    <property type="entry name" value="PPIase_PpiC"/>
</dbReference>
<dbReference type="Gene3D" id="1.10.4030.10">
    <property type="entry name" value="Porin chaperone SurA, peptide-binding domain"/>
    <property type="match status" value="1"/>
</dbReference>
<evidence type="ECO:0000256" key="2">
    <source>
        <dbReference type="ARBA" id="ARBA00013194"/>
    </source>
</evidence>
<dbReference type="Pfam" id="PF13145">
    <property type="entry name" value="Rotamase_2"/>
    <property type="match status" value="1"/>
</dbReference>
<dbReference type="SUPFAM" id="SSF54534">
    <property type="entry name" value="FKBP-like"/>
    <property type="match status" value="1"/>
</dbReference>
<sequence>MGKSLLIFIAAIAVSCTFFVTVGYMKDKDGGSGVVATVDDEPITVKELMPKLIAHRSEVLAYFKNKYNAIPGVGFWTSSFDGEIPSEMLKKAALDECVAIKVQQIAGKEKGLVKDISYSQFLKDLKKENARRKTAIENKKVIYGPEQYTEAVYFSILFSDLVHKLKGKADERLIVSEEEIKQYYDNAIKENKYKKAGKVKVEKISFAFTAGDDKSKKAAEEMAEEVRKQFANGHDFKNLSDLDGNNAEIKVQFGEQIFDSTTIREDYMPATHEFTEQAIGLSIGQVSEVFEYNNAYYVVKSIEKTDEGFNNLDEVNESIKQLLQDKKYNSYVDNLVKHATVVIYNKVYRKLELY</sequence>
<comment type="catalytic activity">
    <reaction evidence="1">
        <text>[protein]-peptidylproline (omega=180) = [protein]-peptidylproline (omega=0)</text>
        <dbReference type="Rhea" id="RHEA:16237"/>
        <dbReference type="Rhea" id="RHEA-COMP:10747"/>
        <dbReference type="Rhea" id="RHEA-COMP:10748"/>
        <dbReference type="ChEBI" id="CHEBI:83833"/>
        <dbReference type="ChEBI" id="CHEBI:83834"/>
        <dbReference type="EC" id="5.2.1.8"/>
    </reaction>
</comment>
<dbReference type="EMBL" id="JBHSNC010000054">
    <property type="protein sequence ID" value="MFC5531432.1"/>
    <property type="molecule type" value="Genomic_DNA"/>
</dbReference>
<evidence type="ECO:0000256" key="4">
    <source>
        <dbReference type="ARBA" id="ARBA00023110"/>
    </source>
</evidence>
<evidence type="ECO:0000256" key="1">
    <source>
        <dbReference type="ARBA" id="ARBA00000971"/>
    </source>
</evidence>